<dbReference type="GO" id="GO:0004342">
    <property type="term" value="F:glucosamine-6-phosphate deaminase activity"/>
    <property type="evidence" value="ECO:0007669"/>
    <property type="project" value="UniProtKB-EC"/>
</dbReference>
<dbReference type="GO" id="GO:0019262">
    <property type="term" value="P:N-acetylneuraminate catabolic process"/>
    <property type="evidence" value="ECO:0007669"/>
    <property type="project" value="TreeGrafter"/>
</dbReference>
<evidence type="ECO:0000259" key="1">
    <source>
        <dbReference type="Pfam" id="PF01182"/>
    </source>
</evidence>
<gene>
    <name evidence="2" type="ordered locus">Psta_2168</name>
</gene>
<dbReference type="Pfam" id="PF01182">
    <property type="entry name" value="Glucosamine_iso"/>
    <property type="match status" value="1"/>
</dbReference>
<dbReference type="GO" id="GO:0006043">
    <property type="term" value="P:glucosamine catabolic process"/>
    <property type="evidence" value="ECO:0007669"/>
    <property type="project" value="TreeGrafter"/>
</dbReference>
<name>D2R2K1_PIRSD</name>
<dbReference type="Proteomes" id="UP000001887">
    <property type="component" value="Chromosome"/>
</dbReference>
<dbReference type="InterPro" id="IPR004547">
    <property type="entry name" value="Glucosamine6P_isomerase"/>
</dbReference>
<organism evidence="2 3">
    <name type="scientific">Pirellula staleyi (strain ATCC 27377 / DSM 6068 / ICPB 4128)</name>
    <name type="common">Pirella staleyi</name>
    <dbReference type="NCBI Taxonomy" id="530564"/>
    <lineage>
        <taxon>Bacteria</taxon>
        <taxon>Pseudomonadati</taxon>
        <taxon>Planctomycetota</taxon>
        <taxon>Planctomycetia</taxon>
        <taxon>Pirellulales</taxon>
        <taxon>Pirellulaceae</taxon>
        <taxon>Pirellula</taxon>
    </lineage>
</organism>
<evidence type="ECO:0000313" key="2">
    <source>
        <dbReference type="EMBL" id="ADB16841.1"/>
    </source>
</evidence>
<evidence type="ECO:0000313" key="3">
    <source>
        <dbReference type="Proteomes" id="UP000001887"/>
    </source>
</evidence>
<dbReference type="EMBL" id="CP001848">
    <property type="protein sequence ID" value="ADB16841.1"/>
    <property type="molecule type" value="Genomic_DNA"/>
</dbReference>
<accession>D2R2K1</accession>
<dbReference type="AlphaFoldDB" id="D2R2K1"/>
<dbReference type="SUPFAM" id="SSF100950">
    <property type="entry name" value="NagB/RpiA/CoA transferase-like"/>
    <property type="match status" value="1"/>
</dbReference>
<dbReference type="eggNOG" id="COG0363">
    <property type="taxonomic scope" value="Bacteria"/>
</dbReference>
<dbReference type="KEGG" id="psl:Psta_2168"/>
<protein>
    <submittedName>
        <fullName evidence="2">Glucosamine-6-phosphate deaminase</fullName>
        <ecNumber evidence="2">3.5.99.6</ecNumber>
    </submittedName>
</protein>
<dbReference type="HOGENOM" id="CLU_049611_1_0_0"/>
<sequence length="248" mass="26587">MKIDIAPTKVELGLRAATDAADTLRRAISARGRAVAIVATGASQFDTLAHFVAADGIDWSLVTFFHLDEYVGLDATHGASFARYLRERLVEKLPQAPAAFHYLSGLGAPAAECARLKQLISQEPTIDLAMIGIGENGHLAFNDPPADFETTEPYLVVSLDEACRKQQQGEGWFPTLDDVPTHAISMSVRQILKAGNIVCSVPDERKAQAVKGSVEGPISNLVPASILQTHPSMTLYLDPPAASLLTSK</sequence>
<dbReference type="PANTHER" id="PTHR11280">
    <property type="entry name" value="GLUCOSAMINE-6-PHOSPHATE ISOMERASE"/>
    <property type="match status" value="1"/>
</dbReference>
<dbReference type="EC" id="3.5.99.6" evidence="2"/>
<dbReference type="GO" id="GO:0006046">
    <property type="term" value="P:N-acetylglucosamine catabolic process"/>
    <property type="evidence" value="ECO:0007669"/>
    <property type="project" value="TreeGrafter"/>
</dbReference>
<dbReference type="GO" id="GO:0005737">
    <property type="term" value="C:cytoplasm"/>
    <property type="evidence" value="ECO:0007669"/>
    <property type="project" value="TreeGrafter"/>
</dbReference>
<dbReference type="InterPro" id="IPR037171">
    <property type="entry name" value="NagB/RpiA_transferase-like"/>
</dbReference>
<proteinExistence type="predicted"/>
<dbReference type="OrthoDB" id="9791139at2"/>
<dbReference type="Gene3D" id="3.40.50.1360">
    <property type="match status" value="1"/>
</dbReference>
<feature type="domain" description="Glucosamine/galactosamine-6-phosphate isomerase" evidence="1">
    <location>
        <begin position="8"/>
        <end position="229"/>
    </location>
</feature>
<dbReference type="InterPro" id="IPR006148">
    <property type="entry name" value="Glc/Gal-6P_isomerase"/>
</dbReference>
<keyword evidence="2" id="KW-0378">Hydrolase</keyword>
<keyword evidence="3" id="KW-1185">Reference proteome</keyword>
<dbReference type="CDD" id="cd01399">
    <property type="entry name" value="GlcN6P_deaminase"/>
    <property type="match status" value="1"/>
</dbReference>
<dbReference type="STRING" id="530564.Psta_2168"/>
<dbReference type="GO" id="GO:0005975">
    <property type="term" value="P:carbohydrate metabolic process"/>
    <property type="evidence" value="ECO:0007669"/>
    <property type="project" value="InterPro"/>
</dbReference>
<dbReference type="PANTHER" id="PTHR11280:SF6">
    <property type="entry name" value="GLUCOSAMINE-6-PHOSPHATE ISOMERASE NAGB"/>
    <property type="match status" value="1"/>
</dbReference>
<dbReference type="GO" id="GO:0042802">
    <property type="term" value="F:identical protein binding"/>
    <property type="evidence" value="ECO:0007669"/>
    <property type="project" value="TreeGrafter"/>
</dbReference>
<reference evidence="2 3" key="1">
    <citation type="journal article" date="2009" name="Stand. Genomic Sci.">
        <title>Complete genome sequence of Pirellula staleyi type strain (ATCC 27377).</title>
        <authorList>
            <person name="Clum A."/>
            <person name="Tindall B.J."/>
            <person name="Sikorski J."/>
            <person name="Ivanova N."/>
            <person name="Mavrommatis K."/>
            <person name="Lucas S."/>
            <person name="Glavina del Rio T."/>
            <person name="Nolan M."/>
            <person name="Chen F."/>
            <person name="Tice H."/>
            <person name="Pitluck S."/>
            <person name="Cheng J.F."/>
            <person name="Chertkov O."/>
            <person name="Brettin T."/>
            <person name="Han C."/>
            <person name="Detter J.C."/>
            <person name="Kuske C."/>
            <person name="Bruce D."/>
            <person name="Goodwin L."/>
            <person name="Ovchinikova G."/>
            <person name="Pati A."/>
            <person name="Mikhailova N."/>
            <person name="Chen A."/>
            <person name="Palaniappan K."/>
            <person name="Land M."/>
            <person name="Hauser L."/>
            <person name="Chang Y.J."/>
            <person name="Jeffries C.D."/>
            <person name="Chain P."/>
            <person name="Rohde M."/>
            <person name="Goker M."/>
            <person name="Bristow J."/>
            <person name="Eisen J.A."/>
            <person name="Markowitz V."/>
            <person name="Hugenholtz P."/>
            <person name="Kyrpides N.C."/>
            <person name="Klenk H.P."/>
            <person name="Lapidus A."/>
        </authorList>
    </citation>
    <scope>NUCLEOTIDE SEQUENCE [LARGE SCALE GENOMIC DNA]</scope>
    <source>
        <strain evidence="3">ATCC 27377 / DSM 6068 / ICPB 4128</strain>
    </source>
</reference>